<proteinExistence type="predicted"/>
<dbReference type="EMBL" id="JAAXOY010000126">
    <property type="protein sequence ID" value="NKY39279.1"/>
    <property type="molecule type" value="Genomic_DNA"/>
</dbReference>
<keyword evidence="2" id="KW-1133">Transmembrane helix</keyword>
<protein>
    <submittedName>
        <fullName evidence="3">Uncharacterized protein</fullName>
    </submittedName>
</protein>
<evidence type="ECO:0000256" key="2">
    <source>
        <dbReference type="SAM" id="Phobius"/>
    </source>
</evidence>
<sequence>MAGGMQEVTFDEGEPRADAVPPAPVRSASAGRRVVVAVAVVVVAALVAVGTQRVLDERRAEADAALA</sequence>
<evidence type="ECO:0000256" key="1">
    <source>
        <dbReference type="SAM" id="MobiDB-lite"/>
    </source>
</evidence>
<organism evidence="3 4">
    <name type="scientific">Cellulomonas septica</name>
    <dbReference type="NCBI Taxonomy" id="285080"/>
    <lineage>
        <taxon>Bacteria</taxon>
        <taxon>Bacillati</taxon>
        <taxon>Actinomycetota</taxon>
        <taxon>Actinomycetes</taxon>
        <taxon>Micrococcales</taxon>
        <taxon>Cellulomonadaceae</taxon>
        <taxon>Cellulomonas</taxon>
    </lineage>
</organism>
<feature type="region of interest" description="Disordered" evidence="1">
    <location>
        <begin position="1"/>
        <end position="24"/>
    </location>
</feature>
<dbReference type="Proteomes" id="UP000777774">
    <property type="component" value="Unassembled WGS sequence"/>
</dbReference>
<feature type="non-terminal residue" evidence="3">
    <location>
        <position position="67"/>
    </location>
</feature>
<keyword evidence="4" id="KW-1185">Reference proteome</keyword>
<comment type="caution">
    <text evidence="3">The sequence shown here is derived from an EMBL/GenBank/DDBJ whole genome shotgun (WGS) entry which is preliminary data.</text>
</comment>
<gene>
    <name evidence="3" type="ORF">HGA02_06960</name>
</gene>
<name>A0ABX1JYD3_9CELL</name>
<feature type="transmembrane region" description="Helical" evidence="2">
    <location>
        <begin position="30"/>
        <end position="49"/>
    </location>
</feature>
<dbReference type="RefSeq" id="WP_168678417.1">
    <property type="nucleotide sequence ID" value="NZ_JAAXOY010000126.1"/>
</dbReference>
<evidence type="ECO:0000313" key="4">
    <source>
        <dbReference type="Proteomes" id="UP000777774"/>
    </source>
</evidence>
<evidence type="ECO:0000313" key="3">
    <source>
        <dbReference type="EMBL" id="NKY39279.1"/>
    </source>
</evidence>
<accession>A0ABX1JYD3</accession>
<reference evidence="3 4" key="1">
    <citation type="submission" date="2020-04" db="EMBL/GenBank/DDBJ databases">
        <title>MicrobeNet Type strains.</title>
        <authorList>
            <person name="Nicholson A.C."/>
        </authorList>
    </citation>
    <scope>NUCLEOTIDE SEQUENCE [LARGE SCALE GENOMIC DNA]</scope>
    <source>
        <strain evidence="3 4">ATCC BAA-787</strain>
    </source>
</reference>
<keyword evidence="2" id="KW-0812">Transmembrane</keyword>
<keyword evidence="2" id="KW-0472">Membrane</keyword>